<keyword evidence="3" id="KW-1185">Reference proteome</keyword>
<dbReference type="RefSeq" id="WP_219797304.1">
    <property type="nucleotide sequence ID" value="NZ_CP080095.1"/>
</dbReference>
<feature type="region of interest" description="Disordered" evidence="1">
    <location>
        <begin position="19"/>
        <end position="106"/>
    </location>
</feature>
<gene>
    <name evidence="2" type="ORF">KZJ38_16745</name>
</gene>
<dbReference type="Proteomes" id="UP000826462">
    <property type="component" value="Chromosome 1"/>
</dbReference>
<evidence type="ECO:0000256" key="1">
    <source>
        <dbReference type="SAM" id="MobiDB-lite"/>
    </source>
</evidence>
<evidence type="ECO:0000313" key="3">
    <source>
        <dbReference type="Proteomes" id="UP000826462"/>
    </source>
</evidence>
<protein>
    <submittedName>
        <fullName evidence="2">Uncharacterized protein</fullName>
    </submittedName>
</protein>
<sequence>MRLAGTEYFKMLGEVNKFSKQRGQPALSDALLGGNESDPGKGNDAGSPRVEVPGSNSSQTAAHQHHHVHPSSDKPGATEQGQHDSSGTAPAQSLHIRRGGLLDEIA</sequence>
<dbReference type="EMBL" id="CP080095">
    <property type="protein sequence ID" value="QYD67940.1"/>
    <property type="molecule type" value="Genomic_DNA"/>
</dbReference>
<proteinExistence type="predicted"/>
<accession>A0ABX8UKY2</accession>
<reference evidence="2 3" key="1">
    <citation type="submission" date="2021-07" db="EMBL/GenBank/DDBJ databases">
        <title>Paraburkholderia edwinii protects Aspergillus sp. from phenazines by acting as a toxin sponge.</title>
        <authorList>
            <person name="Dahlstrom K.M."/>
            <person name="Newman D.K."/>
        </authorList>
    </citation>
    <scope>NUCLEOTIDE SEQUENCE [LARGE SCALE GENOMIC DNA]</scope>
    <source>
        <strain evidence="2 3">Pe01</strain>
    </source>
</reference>
<evidence type="ECO:0000313" key="2">
    <source>
        <dbReference type="EMBL" id="QYD67940.1"/>
    </source>
</evidence>
<feature type="compositionally biased region" description="Polar residues" evidence="1">
    <location>
        <begin position="79"/>
        <end position="91"/>
    </location>
</feature>
<name>A0ABX8UKY2_9BURK</name>
<organism evidence="2 3">
    <name type="scientific">Paraburkholderia edwinii</name>
    <dbReference type="NCBI Taxonomy" id="2861782"/>
    <lineage>
        <taxon>Bacteria</taxon>
        <taxon>Pseudomonadati</taxon>
        <taxon>Pseudomonadota</taxon>
        <taxon>Betaproteobacteria</taxon>
        <taxon>Burkholderiales</taxon>
        <taxon>Burkholderiaceae</taxon>
        <taxon>Paraburkholderia</taxon>
    </lineage>
</organism>